<comment type="caution">
    <text evidence="1">The sequence shown here is derived from an EMBL/GenBank/DDBJ whole genome shotgun (WGS) entry which is preliminary data.</text>
</comment>
<evidence type="ECO:0000313" key="1">
    <source>
        <dbReference type="EMBL" id="HGG03128.1"/>
    </source>
</evidence>
<organism evidence="1">
    <name type="scientific">Planktothricoides sp. SpSt-374</name>
    <dbReference type="NCBI Taxonomy" id="2282167"/>
    <lineage>
        <taxon>Bacteria</taxon>
        <taxon>Bacillati</taxon>
        <taxon>Cyanobacteriota</taxon>
        <taxon>Cyanophyceae</taxon>
        <taxon>Oscillatoriophycideae</taxon>
        <taxon>Oscillatoriales</taxon>
        <taxon>Oscillatoriaceae</taxon>
        <taxon>Planktothricoides</taxon>
    </lineage>
</organism>
<proteinExistence type="predicted"/>
<protein>
    <submittedName>
        <fullName evidence="1">Uncharacterized protein</fullName>
    </submittedName>
</protein>
<gene>
    <name evidence="1" type="ORF">ENR15_21435</name>
</gene>
<sequence length="170" mass="18070">MPKYTLDEVIDIIKTLSVEEKASLQEKLPELLGAAAAGGNQAWAQQSQSFGNLTMGDGGAFNVSQVAAQGNVDLDQSTTKVTGASGNVDEILQGLNGLKQEIVNSGLNKLEQKTAEAGIEVLAEEVKKLKPDKDLIDQTLAALEKGLRGAEKLIEPTMRISALVAKLWLI</sequence>
<dbReference type="AlphaFoldDB" id="A0A7C3ZZ86"/>
<name>A0A7C3ZZ86_9CYAN</name>
<accession>A0A7C3ZZ86</accession>
<reference evidence="1" key="1">
    <citation type="journal article" date="2020" name="mSystems">
        <title>Genome- and Community-Level Interaction Insights into Carbon Utilization and Element Cycling Functions of Hydrothermarchaeota in Hydrothermal Sediment.</title>
        <authorList>
            <person name="Zhou Z."/>
            <person name="Liu Y."/>
            <person name="Xu W."/>
            <person name="Pan J."/>
            <person name="Luo Z.H."/>
            <person name="Li M."/>
        </authorList>
    </citation>
    <scope>NUCLEOTIDE SEQUENCE [LARGE SCALE GENOMIC DNA]</scope>
    <source>
        <strain evidence="1">SpSt-374</strain>
    </source>
</reference>
<dbReference type="EMBL" id="DSPX01000217">
    <property type="protein sequence ID" value="HGG03128.1"/>
    <property type="molecule type" value="Genomic_DNA"/>
</dbReference>